<feature type="signal peptide" evidence="1">
    <location>
        <begin position="1"/>
        <end position="30"/>
    </location>
</feature>
<reference evidence="3" key="1">
    <citation type="journal article" date="2019" name="Int. J. Syst. Evol. Microbiol.">
        <title>The Global Catalogue of Microorganisms (GCM) 10K type strain sequencing project: providing services to taxonomists for standard genome sequencing and annotation.</title>
        <authorList>
            <consortium name="The Broad Institute Genomics Platform"/>
            <consortium name="The Broad Institute Genome Sequencing Center for Infectious Disease"/>
            <person name="Wu L."/>
            <person name="Ma J."/>
        </authorList>
    </citation>
    <scope>NUCLEOTIDE SEQUENCE [LARGE SCALE GENOMIC DNA]</scope>
    <source>
        <strain evidence="3">CGMCC 4.7304</strain>
    </source>
</reference>
<dbReference type="Proteomes" id="UP001596083">
    <property type="component" value="Unassembled WGS sequence"/>
</dbReference>
<proteinExistence type="predicted"/>
<sequence length="267" mass="29282">MLRRHNARLLAAVGGGAFVLPLLASSPAAAASPTIVFNAQAPQYAAKISELMKSFCDPSGALDIRPRETWGRKTLEITPNPRKFDTNVFPMRSAVCEVEVLGNKKLNPLVVKDQWRKLFEQTNRGSTESTVVSNESVMNSRTLGFTFGLSGDKTWPGTPVDAVTSPVKAALTAAFNYQEVTQTTKTKEVRHPVAPGTRSTVYQVPDVTEYALQVRIVATPMKGVVGPGNLDVNSDGNFRYRVDNLITRDIKFDANSPVYEVIEQKLR</sequence>
<keyword evidence="3" id="KW-1185">Reference proteome</keyword>
<gene>
    <name evidence="2" type="ORF">ACFP1Z_32025</name>
</gene>
<evidence type="ECO:0000313" key="3">
    <source>
        <dbReference type="Proteomes" id="UP001596083"/>
    </source>
</evidence>
<accession>A0ABW0ZBR6</accession>
<protein>
    <submittedName>
        <fullName evidence="2">Uncharacterized protein</fullName>
    </submittedName>
</protein>
<feature type="chain" id="PRO_5046792655" evidence="1">
    <location>
        <begin position="31"/>
        <end position="267"/>
    </location>
</feature>
<comment type="caution">
    <text evidence="2">The sequence shown here is derived from an EMBL/GenBank/DDBJ whole genome shotgun (WGS) entry which is preliminary data.</text>
</comment>
<dbReference type="EMBL" id="JBHSPB010000035">
    <property type="protein sequence ID" value="MFC5724786.1"/>
    <property type="molecule type" value="Genomic_DNA"/>
</dbReference>
<evidence type="ECO:0000256" key="1">
    <source>
        <dbReference type="SAM" id="SignalP"/>
    </source>
</evidence>
<dbReference type="RefSeq" id="WP_390321280.1">
    <property type="nucleotide sequence ID" value="NZ_JBHSPB010000035.1"/>
</dbReference>
<name>A0ABW0ZBR6_9ACTN</name>
<evidence type="ECO:0000313" key="2">
    <source>
        <dbReference type="EMBL" id="MFC5724786.1"/>
    </source>
</evidence>
<keyword evidence="1" id="KW-0732">Signal</keyword>
<organism evidence="2 3">
    <name type="scientific">Streptomyces gamaensis</name>
    <dbReference type="NCBI Taxonomy" id="1763542"/>
    <lineage>
        <taxon>Bacteria</taxon>
        <taxon>Bacillati</taxon>
        <taxon>Actinomycetota</taxon>
        <taxon>Actinomycetes</taxon>
        <taxon>Kitasatosporales</taxon>
        <taxon>Streptomycetaceae</taxon>
        <taxon>Streptomyces</taxon>
    </lineage>
</organism>